<name>A0A841AHW1_9MICO</name>
<dbReference type="NCBIfam" id="TIGR00842">
    <property type="entry name" value="bcct"/>
    <property type="match status" value="1"/>
</dbReference>
<keyword evidence="4" id="KW-1003">Cell membrane</keyword>
<keyword evidence="6 9" id="KW-1133">Transmembrane helix</keyword>
<evidence type="ECO:0000256" key="1">
    <source>
        <dbReference type="ARBA" id="ARBA00004651"/>
    </source>
</evidence>
<evidence type="ECO:0000256" key="5">
    <source>
        <dbReference type="ARBA" id="ARBA00022692"/>
    </source>
</evidence>
<feature type="transmembrane region" description="Helical" evidence="9">
    <location>
        <begin position="483"/>
        <end position="501"/>
    </location>
</feature>
<keyword evidence="7 9" id="KW-0472">Membrane</keyword>
<feature type="transmembrane region" description="Helical" evidence="9">
    <location>
        <begin position="417"/>
        <end position="439"/>
    </location>
</feature>
<feature type="compositionally biased region" description="Basic and acidic residues" evidence="8">
    <location>
        <begin position="592"/>
        <end position="601"/>
    </location>
</feature>
<keyword evidence="11" id="KW-1185">Reference proteome</keyword>
<feature type="transmembrane region" description="Helical" evidence="9">
    <location>
        <begin position="459"/>
        <end position="477"/>
    </location>
</feature>
<organism evidence="10 11">
    <name type="scientific">Brachybacterium aquaticum</name>
    <dbReference type="NCBI Taxonomy" id="1432564"/>
    <lineage>
        <taxon>Bacteria</taxon>
        <taxon>Bacillati</taxon>
        <taxon>Actinomycetota</taxon>
        <taxon>Actinomycetes</taxon>
        <taxon>Micrococcales</taxon>
        <taxon>Dermabacteraceae</taxon>
        <taxon>Brachybacterium</taxon>
    </lineage>
</organism>
<comment type="caution">
    <text evidence="10">The sequence shown here is derived from an EMBL/GenBank/DDBJ whole genome shotgun (WGS) entry which is preliminary data.</text>
</comment>
<evidence type="ECO:0000256" key="3">
    <source>
        <dbReference type="ARBA" id="ARBA00022448"/>
    </source>
</evidence>
<evidence type="ECO:0000256" key="2">
    <source>
        <dbReference type="ARBA" id="ARBA00005658"/>
    </source>
</evidence>
<dbReference type="Proteomes" id="UP000588158">
    <property type="component" value="Unassembled WGS sequence"/>
</dbReference>
<reference evidence="10 11" key="1">
    <citation type="submission" date="2020-08" db="EMBL/GenBank/DDBJ databases">
        <title>Sequencing the genomes of 1000 actinobacteria strains.</title>
        <authorList>
            <person name="Klenk H.-P."/>
        </authorList>
    </citation>
    <scope>NUCLEOTIDE SEQUENCE [LARGE SCALE GENOMIC DNA]</scope>
    <source>
        <strain evidence="10 11">DSM 28796</strain>
    </source>
</reference>
<feature type="region of interest" description="Disordered" evidence="8">
    <location>
        <begin position="531"/>
        <end position="601"/>
    </location>
</feature>
<keyword evidence="5 9" id="KW-0812">Transmembrane</keyword>
<comment type="similarity">
    <text evidence="2">Belongs to the BCCT transporter (TC 2.A.15) family.</text>
</comment>
<feature type="transmembrane region" description="Helical" evidence="9">
    <location>
        <begin position="201"/>
        <end position="220"/>
    </location>
</feature>
<evidence type="ECO:0000256" key="6">
    <source>
        <dbReference type="ARBA" id="ARBA00022989"/>
    </source>
</evidence>
<feature type="transmembrane region" description="Helical" evidence="9">
    <location>
        <begin position="273"/>
        <end position="294"/>
    </location>
</feature>
<feature type="transmembrane region" description="Helical" evidence="9">
    <location>
        <begin position="329"/>
        <end position="347"/>
    </location>
</feature>
<sequence>MTFMLTRLHDLLHLRTSPVIFFGSAAIILAFVLGTILFTDPLNAAVSGASDWLLTNLGWFYILGVTTFLVFLVVIAVGRFGRVKLGPDDEPPEHSGPAWFGMLFAAGIGSILMFWGVAEPISHFGDPPRGADLGIEAGTRAAAKDAMNFTYYHFTLHTWAIFTLPALCFAYFIHKRNLPPRVSSIFQPLLGERIHGPIGKAIDIVAIVGTIFGVAVSVGLGTLQINGGLNQLFGVPESAGWNLIIIGVVSGLALISVSLGLKKGIKVLSNLNIVVAVLLLIFVLVAGGSTLFVLKGTLESFGSYLVNLPELALWNDTFANTGWQNTWTVFYWAWTITWSPFVGIFIARISKGRTIRQFVSGVLAVPSAFSVLWFGIFGYASFDIELRGEGGLVDRVVTDGDIPGALFAFLDHYPASFLVSVIAIVLVVIFFVTSVDSAALVTDSMANGHEDYNPLGQRIFWGLAIGLVTATLLVFSGEDGLTALQSTIILVGLPFFVMGWFQMYALLRALREDAGELPQIRTREWAQVLPPEEYERREEDDEFDTEDYVVEPTSTTGVPVMSDLYEDPDGPGDETPTSGTLPARTGSARAPLPEHGRDESR</sequence>
<dbReference type="AlphaFoldDB" id="A0A841AHW1"/>
<feature type="transmembrane region" description="Helical" evidence="9">
    <location>
        <begin position="359"/>
        <end position="382"/>
    </location>
</feature>
<keyword evidence="3" id="KW-0813">Transport</keyword>
<dbReference type="GO" id="GO:0022857">
    <property type="term" value="F:transmembrane transporter activity"/>
    <property type="evidence" value="ECO:0007669"/>
    <property type="project" value="InterPro"/>
</dbReference>
<evidence type="ECO:0000256" key="9">
    <source>
        <dbReference type="SAM" id="Phobius"/>
    </source>
</evidence>
<dbReference type="GO" id="GO:0005886">
    <property type="term" value="C:plasma membrane"/>
    <property type="evidence" value="ECO:0007669"/>
    <property type="project" value="UniProtKB-SubCell"/>
</dbReference>
<dbReference type="PANTHER" id="PTHR30047:SF7">
    <property type="entry name" value="HIGH-AFFINITY CHOLINE TRANSPORT PROTEIN"/>
    <property type="match status" value="1"/>
</dbReference>
<dbReference type="InterPro" id="IPR000060">
    <property type="entry name" value="BCCT_transptr"/>
</dbReference>
<evidence type="ECO:0000256" key="4">
    <source>
        <dbReference type="ARBA" id="ARBA00022475"/>
    </source>
</evidence>
<feature type="transmembrane region" description="Helical" evidence="9">
    <location>
        <begin position="58"/>
        <end position="77"/>
    </location>
</feature>
<feature type="transmembrane region" description="Helical" evidence="9">
    <location>
        <begin position="20"/>
        <end position="38"/>
    </location>
</feature>
<evidence type="ECO:0000313" key="10">
    <source>
        <dbReference type="EMBL" id="MBB5832628.1"/>
    </source>
</evidence>
<feature type="compositionally biased region" description="Acidic residues" evidence="8">
    <location>
        <begin position="538"/>
        <end position="549"/>
    </location>
</feature>
<protein>
    <submittedName>
        <fullName evidence="10">Choline/carnitine/betaine transport</fullName>
    </submittedName>
</protein>
<evidence type="ECO:0000313" key="11">
    <source>
        <dbReference type="Proteomes" id="UP000588158"/>
    </source>
</evidence>
<dbReference type="PANTHER" id="PTHR30047">
    <property type="entry name" value="HIGH-AFFINITY CHOLINE TRANSPORT PROTEIN-RELATED"/>
    <property type="match status" value="1"/>
</dbReference>
<evidence type="ECO:0000256" key="8">
    <source>
        <dbReference type="SAM" id="MobiDB-lite"/>
    </source>
</evidence>
<dbReference type="EMBL" id="JACHLZ010000001">
    <property type="protein sequence ID" value="MBB5832628.1"/>
    <property type="molecule type" value="Genomic_DNA"/>
</dbReference>
<dbReference type="Pfam" id="PF02028">
    <property type="entry name" value="BCCT"/>
    <property type="match status" value="1"/>
</dbReference>
<feature type="transmembrane region" description="Helical" evidence="9">
    <location>
        <begin position="98"/>
        <end position="118"/>
    </location>
</feature>
<feature type="transmembrane region" description="Helical" evidence="9">
    <location>
        <begin position="240"/>
        <end position="261"/>
    </location>
</feature>
<evidence type="ECO:0000256" key="7">
    <source>
        <dbReference type="ARBA" id="ARBA00023136"/>
    </source>
</evidence>
<feature type="transmembrane region" description="Helical" evidence="9">
    <location>
        <begin position="154"/>
        <end position="173"/>
    </location>
</feature>
<proteinExistence type="inferred from homology"/>
<accession>A0A841AHW1</accession>
<gene>
    <name evidence="10" type="ORF">HNR70_002441</name>
</gene>
<comment type="subcellular location">
    <subcellularLocation>
        <location evidence="1">Cell membrane</location>
        <topology evidence="1">Multi-pass membrane protein</topology>
    </subcellularLocation>
</comment>